<sequence length="1449" mass="164400">MEDVCSRHKASVASVLGHLCTHDPQQQPSEARDIISEIVTSVTVKKGVKRGLQTLVPDVLQQYMQQFRVPDWVLLYFKLEAKVPDEGWQTMINLTKLGRTGKGNDGNILLNKNQIKAVRRMIFTIVKKTLGLCETPKPLKGRQVDLKNVLAWMIREQRLHGLDNDEVDTNLKLDGRPFWGKSQVLAGLTPIDTPFTSSQSCKAVYPLAIANCTETRRNLELLLRDLTAQKKHIEKHGLTVDGKHYKIKFTVTADYKALLLCTQRKTGEEVKLGGHGKGVEACLFCTAIRGCNCKGVPANETCAECFLKAKGNIGKWTGVRDDLLIFFDVEVSDVNLCALHCELRNTEQLLASLGLTAHRCGSLKECNLVLSEYGPETMVKDRIVVKLKEGQQTDVDKHNIKVRSFSGNTEQAFLNNYEDIVDSALPVQKVMDLFPDKEAAEDSVLAKISYCEERTEYYRNLLESGEFQRDNGAEGLETVPIAGTDLEEYLHEKKKFWEQCSKDLEDKYTNAEQADNALALRQYAAELEILRYKEVFSQWKDIASVIRHRVFKDDEDYEIDKYDIQCKEWGFLCRELFGLGLGTGDYGHMTIEHSPMLMRRFKSMARYSNQGFEAAHKVHRQLYAHCTNHDSTASESSSEETAPFKNYSTFITLLHTIQYKFYNNLYISFNILVEQMFLHRYSTKLLYLRLCFQQAKKCSGSSGKSFFFRGCGWPSTKPKPEWSIEDKAWIATVNKLMDNLFGKDYLGYHYDKSKVCFVNEEDLPDFEYNHDEWEDRYYQTLNCTPLSPRSPLAKRGKKGEESQAEQKFKPAKRCLFPAPKANSCPLPSAVSAKQQSQPTQQIQSPVSIPKSLKPVQEPLKLCMSQTATRQELSQIKLPPVTNIIRETEVVPIFGNFQEDNPYSLKSRPSEHIMTIAHKIISTCSAQLIDGNTIQLDDEDDPSGVKIGTLGNFDTTGIDILLRYCSIAKMQHNFRDEMAWLHFNPDKFSLGETEIKYLCTFFESSPHDPLRVVTSLDGINVDFKSVSTLVGERYIDNFVIDYCLKKSLISSQKQTKSTSSILCLPAEALSWLENQDLDPIKTVIQKDLHHPNELKLILMPVHMEDKHHWGLVCVDLDMVAIWYDDGLKVAPPENLCNSVGTLVKLLRDMFPSVADRMALNHFSTQQYRRIGMPLQRLDGKTAGGGSCGMGVILLGQDIIVEERCLALKLARFRSRTFDIDQLVKQSPTLRTITERHLTVTFVMRIHSETRKKRNSHYKNLRKLQKKRRKERKKAGVAGNEGRQEQKPQNASKQNSAEGQDARKRDFSRGKRLVSAALNRNAEESRTNKRLKPTTQTAGVAQNIAQSRSSTLKEISPSNLRRVMGSKLIGSGTFGTCFLAKYRDIEVVVKEYKGASSSSTDRGFERRRKEATHEARVIQQLGDHPGIPLFVRGGPATTASQHRTKVSWKRG</sequence>
<feature type="region of interest" description="Disordered" evidence="3">
    <location>
        <begin position="826"/>
        <end position="845"/>
    </location>
</feature>
<dbReference type="EMBL" id="CALNXK010000182">
    <property type="protein sequence ID" value="CAH3173488.1"/>
    <property type="molecule type" value="Genomic_DNA"/>
</dbReference>
<reference evidence="4 5" key="1">
    <citation type="submission" date="2022-05" db="EMBL/GenBank/DDBJ databases">
        <authorList>
            <consortium name="Genoscope - CEA"/>
            <person name="William W."/>
        </authorList>
    </citation>
    <scope>NUCLEOTIDE SEQUENCE [LARGE SCALE GENOMIC DNA]</scope>
</reference>
<feature type="compositionally biased region" description="Polar residues" evidence="3">
    <location>
        <begin position="1285"/>
        <end position="1296"/>
    </location>
</feature>
<dbReference type="Proteomes" id="UP001159405">
    <property type="component" value="Unassembled WGS sequence"/>
</dbReference>
<accession>A0ABN8R6P4</accession>
<evidence type="ECO:0008006" key="6">
    <source>
        <dbReference type="Google" id="ProtNLM"/>
    </source>
</evidence>
<evidence type="ECO:0000313" key="5">
    <source>
        <dbReference type="Proteomes" id="UP001159405"/>
    </source>
</evidence>
<feature type="compositionally biased region" description="Basic and acidic residues" evidence="3">
    <location>
        <begin position="798"/>
        <end position="808"/>
    </location>
</feature>
<gene>
    <name evidence="4" type="ORF">PLOB_00014216</name>
</gene>
<keyword evidence="5" id="KW-1185">Reference proteome</keyword>
<evidence type="ECO:0000256" key="1">
    <source>
        <dbReference type="PROSITE-ProRule" id="PRU10141"/>
    </source>
</evidence>
<feature type="region of interest" description="Disordered" evidence="3">
    <location>
        <begin position="788"/>
        <end position="808"/>
    </location>
</feature>
<feature type="binding site" evidence="1">
    <location>
        <position position="1388"/>
    </location>
    <ligand>
        <name>ATP</name>
        <dbReference type="ChEBI" id="CHEBI:30616"/>
    </ligand>
</feature>
<dbReference type="SUPFAM" id="SSF54001">
    <property type="entry name" value="Cysteine proteinases"/>
    <property type="match status" value="1"/>
</dbReference>
<evidence type="ECO:0000256" key="3">
    <source>
        <dbReference type="SAM" id="MobiDB-lite"/>
    </source>
</evidence>
<evidence type="ECO:0000313" key="4">
    <source>
        <dbReference type="EMBL" id="CAH3173488.1"/>
    </source>
</evidence>
<dbReference type="InterPro" id="IPR038765">
    <property type="entry name" value="Papain-like_cys_pep_sf"/>
</dbReference>
<dbReference type="SUPFAM" id="SSF56112">
    <property type="entry name" value="Protein kinase-like (PK-like)"/>
    <property type="match status" value="1"/>
</dbReference>
<keyword evidence="1" id="KW-0547">Nucleotide-binding</keyword>
<keyword evidence="2" id="KW-0175">Coiled coil</keyword>
<proteinExistence type="predicted"/>
<dbReference type="PROSITE" id="PS00107">
    <property type="entry name" value="PROTEIN_KINASE_ATP"/>
    <property type="match status" value="1"/>
</dbReference>
<feature type="compositionally biased region" description="Polar residues" evidence="3">
    <location>
        <begin position="1331"/>
        <end position="1351"/>
    </location>
</feature>
<dbReference type="Gene3D" id="3.40.395.10">
    <property type="entry name" value="Adenoviral Proteinase, Chain A"/>
    <property type="match status" value="1"/>
</dbReference>
<dbReference type="Gene3D" id="3.30.200.20">
    <property type="entry name" value="Phosphorylase Kinase, domain 1"/>
    <property type="match status" value="1"/>
</dbReference>
<feature type="compositionally biased region" description="Basic residues" evidence="3">
    <location>
        <begin position="1248"/>
        <end position="1273"/>
    </location>
</feature>
<protein>
    <recommendedName>
        <fullName evidence="6">Ubiquitin-like protease family profile domain-containing protein</fullName>
    </recommendedName>
</protein>
<feature type="compositionally biased region" description="Low complexity" evidence="3">
    <location>
        <begin position="834"/>
        <end position="845"/>
    </location>
</feature>
<feature type="coiled-coil region" evidence="2">
    <location>
        <begin position="209"/>
        <end position="236"/>
    </location>
</feature>
<feature type="compositionally biased region" description="Basic and acidic residues" evidence="3">
    <location>
        <begin position="1298"/>
        <end position="1307"/>
    </location>
</feature>
<comment type="caution">
    <text evidence="4">The sequence shown here is derived from an EMBL/GenBank/DDBJ whole genome shotgun (WGS) entry which is preliminary data.</text>
</comment>
<dbReference type="InterPro" id="IPR017441">
    <property type="entry name" value="Protein_kinase_ATP_BS"/>
</dbReference>
<evidence type="ECO:0000256" key="2">
    <source>
        <dbReference type="SAM" id="Coils"/>
    </source>
</evidence>
<organism evidence="4 5">
    <name type="scientific">Porites lobata</name>
    <dbReference type="NCBI Taxonomy" id="104759"/>
    <lineage>
        <taxon>Eukaryota</taxon>
        <taxon>Metazoa</taxon>
        <taxon>Cnidaria</taxon>
        <taxon>Anthozoa</taxon>
        <taxon>Hexacorallia</taxon>
        <taxon>Scleractinia</taxon>
        <taxon>Fungiina</taxon>
        <taxon>Poritidae</taxon>
        <taxon>Porites</taxon>
    </lineage>
</organism>
<dbReference type="InterPro" id="IPR011009">
    <property type="entry name" value="Kinase-like_dom_sf"/>
</dbReference>
<keyword evidence="1" id="KW-0067">ATP-binding</keyword>
<name>A0ABN8R6P4_9CNID</name>
<feature type="region of interest" description="Disordered" evidence="3">
    <location>
        <begin position="1248"/>
        <end position="1351"/>
    </location>
</feature>